<evidence type="ECO:0000259" key="7">
    <source>
        <dbReference type="PROSITE" id="PS50110"/>
    </source>
</evidence>
<evidence type="ECO:0000259" key="6">
    <source>
        <dbReference type="PROSITE" id="PS50109"/>
    </source>
</evidence>
<dbReference type="Gene3D" id="3.30.450.20">
    <property type="entry name" value="PAS domain"/>
    <property type="match status" value="1"/>
</dbReference>
<dbReference type="InterPro" id="IPR036890">
    <property type="entry name" value="HATPase_C_sf"/>
</dbReference>
<dbReference type="Pfam" id="PF00072">
    <property type="entry name" value="Response_reg"/>
    <property type="match status" value="1"/>
</dbReference>
<dbReference type="InterPro" id="IPR001789">
    <property type="entry name" value="Sig_transdc_resp-reg_receiver"/>
</dbReference>
<dbReference type="PANTHER" id="PTHR43065">
    <property type="entry name" value="SENSOR HISTIDINE KINASE"/>
    <property type="match status" value="1"/>
</dbReference>
<feature type="domain" description="Histidine kinase" evidence="6">
    <location>
        <begin position="313"/>
        <end position="533"/>
    </location>
</feature>
<dbReference type="Proteomes" id="UP001501310">
    <property type="component" value="Unassembled WGS sequence"/>
</dbReference>
<dbReference type="SMART" id="SM00388">
    <property type="entry name" value="HisKA"/>
    <property type="match status" value="1"/>
</dbReference>
<dbReference type="EC" id="2.7.13.3" evidence="2"/>
<dbReference type="Gene3D" id="3.30.565.10">
    <property type="entry name" value="Histidine kinase-like ATPase, C-terminal domain"/>
    <property type="match status" value="1"/>
</dbReference>
<dbReference type="InterPro" id="IPR036097">
    <property type="entry name" value="HisK_dim/P_sf"/>
</dbReference>
<sequence length="677" mass="73586">MKRTTLSERALILAPRGRDAAIASNMLREGGIEAMPCDDLQHLVVELDKGAAFVLITEEAIAHADLHGLAAWIDDQQEWSDLPFVLLTNRGGGLERNPAAGRYLDVLGNVTFLERPFHPTTLLSLAKSALRGRKRQYEARATLENLRDSEERFRTLFETMDEGFTVLKFIEGPDGQFNDYTHLQTNPAYERHTGIKAVVGKHISEVVPDEADGWLELLRPVLLTGEAIRFDRELEATHRHLELAAFRVEPASRREVAVIFQDVTARKQAERELKDLNQTLERRVEEEVAQREIATSQLHEAQKLETIGQLTGGVAHDINNLLTPITGALDLLNRRYSADDPRMARLLDGALQSAERAKILVSRLLGFARRQALETHAVDIASLLEGMRDLVVSSIGSAVELRLSPGHGLPAAVADPNQLELALLNLCVNARDAMDGAGVLTVAAEHAVVGPDRGKLKPGAYIRISVIDTGEGMSPATLARAVEPFFSTKGIGKGTGLGLSMVHGLAAQLGGAFDLSSVVGQGTRADLYLPVAQAAARPLGPIRNEVVAPIRKLEVLLVDDEDLVRAGTAEMLREIGHTVHQASGGAQALAMLAAGLQVDAVITDYMMPRMNGAELAERIEKRYPALSVMIVTGYSGGDLELKVPQLAKPFRQADLSAALNRLVGLDDGKVVPFKRSR</sequence>
<organism evidence="8 9">
    <name type="scientific">Sphingomonas humi</name>
    <dbReference type="NCBI Taxonomy" id="335630"/>
    <lineage>
        <taxon>Bacteria</taxon>
        <taxon>Pseudomonadati</taxon>
        <taxon>Pseudomonadota</taxon>
        <taxon>Alphaproteobacteria</taxon>
        <taxon>Sphingomonadales</taxon>
        <taxon>Sphingomonadaceae</taxon>
        <taxon>Sphingomonas</taxon>
    </lineage>
</organism>
<dbReference type="InterPro" id="IPR003594">
    <property type="entry name" value="HATPase_dom"/>
</dbReference>
<dbReference type="Gene3D" id="1.10.287.130">
    <property type="match status" value="1"/>
</dbReference>
<feature type="domain" description="Response regulatory" evidence="7">
    <location>
        <begin position="554"/>
        <end position="663"/>
    </location>
</feature>
<feature type="coiled-coil region" evidence="5">
    <location>
        <begin position="266"/>
        <end position="297"/>
    </location>
</feature>
<dbReference type="PRINTS" id="PR00344">
    <property type="entry name" value="BCTRLSENSOR"/>
</dbReference>
<dbReference type="SUPFAM" id="SSF55874">
    <property type="entry name" value="ATPase domain of HSP90 chaperone/DNA topoisomerase II/histidine kinase"/>
    <property type="match status" value="1"/>
</dbReference>
<dbReference type="PROSITE" id="PS50109">
    <property type="entry name" value="HIS_KIN"/>
    <property type="match status" value="1"/>
</dbReference>
<dbReference type="SUPFAM" id="SSF52172">
    <property type="entry name" value="CheY-like"/>
    <property type="match status" value="2"/>
</dbReference>
<dbReference type="PROSITE" id="PS50110">
    <property type="entry name" value="RESPONSE_REGULATORY"/>
    <property type="match status" value="1"/>
</dbReference>
<dbReference type="CDD" id="cd00082">
    <property type="entry name" value="HisKA"/>
    <property type="match status" value="1"/>
</dbReference>
<evidence type="ECO:0000256" key="5">
    <source>
        <dbReference type="SAM" id="Coils"/>
    </source>
</evidence>
<name>A0ABP7RDD9_9SPHN</name>
<keyword evidence="3 4" id="KW-0597">Phosphoprotein</keyword>
<evidence type="ECO:0000313" key="8">
    <source>
        <dbReference type="EMBL" id="GAA3995872.1"/>
    </source>
</evidence>
<dbReference type="InterPro" id="IPR004358">
    <property type="entry name" value="Sig_transdc_His_kin-like_C"/>
</dbReference>
<dbReference type="SUPFAM" id="SSF47384">
    <property type="entry name" value="Homodimeric domain of signal transducing histidine kinase"/>
    <property type="match status" value="1"/>
</dbReference>
<dbReference type="InterPro" id="IPR005467">
    <property type="entry name" value="His_kinase_dom"/>
</dbReference>
<dbReference type="PANTHER" id="PTHR43065:SF42">
    <property type="entry name" value="TWO-COMPONENT SENSOR PPRA"/>
    <property type="match status" value="1"/>
</dbReference>
<dbReference type="Pfam" id="PF00512">
    <property type="entry name" value="HisKA"/>
    <property type="match status" value="1"/>
</dbReference>
<dbReference type="InterPro" id="IPR000014">
    <property type="entry name" value="PAS"/>
</dbReference>
<dbReference type="Gene3D" id="3.40.50.2300">
    <property type="match status" value="1"/>
</dbReference>
<keyword evidence="5" id="KW-0175">Coiled coil</keyword>
<dbReference type="InterPro" id="IPR035965">
    <property type="entry name" value="PAS-like_dom_sf"/>
</dbReference>
<dbReference type="SUPFAM" id="SSF55785">
    <property type="entry name" value="PYP-like sensor domain (PAS domain)"/>
    <property type="match status" value="1"/>
</dbReference>
<accession>A0ABP7RDD9</accession>
<comment type="catalytic activity">
    <reaction evidence="1">
        <text>ATP + protein L-histidine = ADP + protein N-phospho-L-histidine.</text>
        <dbReference type="EC" id="2.7.13.3"/>
    </reaction>
</comment>
<dbReference type="NCBIfam" id="TIGR00229">
    <property type="entry name" value="sensory_box"/>
    <property type="match status" value="1"/>
</dbReference>
<evidence type="ECO:0000256" key="2">
    <source>
        <dbReference type="ARBA" id="ARBA00012438"/>
    </source>
</evidence>
<dbReference type="SMART" id="SM00448">
    <property type="entry name" value="REC"/>
    <property type="match status" value="1"/>
</dbReference>
<dbReference type="RefSeq" id="WP_344708162.1">
    <property type="nucleotide sequence ID" value="NZ_BAAAZD010000001.1"/>
</dbReference>
<dbReference type="Pfam" id="PF02518">
    <property type="entry name" value="HATPase_c"/>
    <property type="match status" value="1"/>
</dbReference>
<dbReference type="EMBL" id="BAAAZD010000001">
    <property type="protein sequence ID" value="GAA3995872.1"/>
    <property type="molecule type" value="Genomic_DNA"/>
</dbReference>
<keyword evidence="9" id="KW-1185">Reference proteome</keyword>
<gene>
    <name evidence="8" type="ORF">GCM10022211_00630</name>
</gene>
<proteinExistence type="predicted"/>
<evidence type="ECO:0000256" key="3">
    <source>
        <dbReference type="ARBA" id="ARBA00022553"/>
    </source>
</evidence>
<evidence type="ECO:0000256" key="4">
    <source>
        <dbReference type="PROSITE-ProRule" id="PRU00169"/>
    </source>
</evidence>
<reference evidence="9" key="1">
    <citation type="journal article" date="2019" name="Int. J. Syst. Evol. Microbiol.">
        <title>The Global Catalogue of Microorganisms (GCM) 10K type strain sequencing project: providing services to taxonomists for standard genome sequencing and annotation.</title>
        <authorList>
            <consortium name="The Broad Institute Genomics Platform"/>
            <consortium name="The Broad Institute Genome Sequencing Center for Infectious Disease"/>
            <person name="Wu L."/>
            <person name="Ma J."/>
        </authorList>
    </citation>
    <scope>NUCLEOTIDE SEQUENCE [LARGE SCALE GENOMIC DNA]</scope>
    <source>
        <strain evidence="9">JCM 16603</strain>
    </source>
</reference>
<evidence type="ECO:0000256" key="1">
    <source>
        <dbReference type="ARBA" id="ARBA00000085"/>
    </source>
</evidence>
<feature type="modified residue" description="4-aspartylphosphate" evidence="4">
    <location>
        <position position="604"/>
    </location>
</feature>
<dbReference type="InterPro" id="IPR003661">
    <property type="entry name" value="HisK_dim/P_dom"/>
</dbReference>
<evidence type="ECO:0000313" key="9">
    <source>
        <dbReference type="Proteomes" id="UP001501310"/>
    </source>
</evidence>
<protein>
    <recommendedName>
        <fullName evidence="2">histidine kinase</fullName>
        <ecNumber evidence="2">2.7.13.3</ecNumber>
    </recommendedName>
</protein>
<comment type="caution">
    <text evidence="8">The sequence shown here is derived from an EMBL/GenBank/DDBJ whole genome shotgun (WGS) entry which is preliminary data.</text>
</comment>
<dbReference type="InterPro" id="IPR011006">
    <property type="entry name" value="CheY-like_superfamily"/>
</dbReference>
<dbReference type="SMART" id="SM00387">
    <property type="entry name" value="HATPase_c"/>
    <property type="match status" value="1"/>
</dbReference>